<evidence type="ECO:0000256" key="1">
    <source>
        <dbReference type="SAM" id="MobiDB-lite"/>
    </source>
</evidence>
<feature type="compositionally biased region" description="Basic and acidic residues" evidence="1">
    <location>
        <begin position="77"/>
        <end position="98"/>
    </location>
</feature>
<comment type="caution">
    <text evidence="2">The sequence shown here is derived from an EMBL/GenBank/DDBJ whole genome shotgun (WGS) entry which is preliminary data.</text>
</comment>
<organism evidence="2 3">
    <name type="scientific">Portunus trituberculatus</name>
    <name type="common">Swimming crab</name>
    <name type="synonym">Neptunus trituberculatus</name>
    <dbReference type="NCBI Taxonomy" id="210409"/>
    <lineage>
        <taxon>Eukaryota</taxon>
        <taxon>Metazoa</taxon>
        <taxon>Ecdysozoa</taxon>
        <taxon>Arthropoda</taxon>
        <taxon>Crustacea</taxon>
        <taxon>Multicrustacea</taxon>
        <taxon>Malacostraca</taxon>
        <taxon>Eumalacostraca</taxon>
        <taxon>Eucarida</taxon>
        <taxon>Decapoda</taxon>
        <taxon>Pleocyemata</taxon>
        <taxon>Brachyura</taxon>
        <taxon>Eubrachyura</taxon>
        <taxon>Portunoidea</taxon>
        <taxon>Portunidae</taxon>
        <taxon>Portuninae</taxon>
        <taxon>Portunus</taxon>
    </lineage>
</organism>
<evidence type="ECO:0000313" key="2">
    <source>
        <dbReference type="EMBL" id="MPC82181.1"/>
    </source>
</evidence>
<feature type="region of interest" description="Disordered" evidence="1">
    <location>
        <begin position="76"/>
        <end position="98"/>
    </location>
</feature>
<sequence length="98" mass="10594">MVGGGEARPPLSRKVYAVVADKEARPCRLAPLILLHSATVIYLRASTPQPSYNNGGDSDKDVCLHRGKFGLAFVDPRGPHCTDHGPPRPRLRGELPAK</sequence>
<protein>
    <submittedName>
        <fullName evidence="2">Uncharacterized protein</fullName>
    </submittedName>
</protein>
<name>A0A5B7I9R9_PORTR</name>
<keyword evidence="3" id="KW-1185">Reference proteome</keyword>
<accession>A0A5B7I9R9</accession>
<gene>
    <name evidence="2" type="ORF">E2C01_076828</name>
</gene>
<proteinExistence type="predicted"/>
<dbReference type="Proteomes" id="UP000324222">
    <property type="component" value="Unassembled WGS sequence"/>
</dbReference>
<dbReference type="AlphaFoldDB" id="A0A5B7I9R9"/>
<reference evidence="2 3" key="1">
    <citation type="submission" date="2019-05" db="EMBL/GenBank/DDBJ databases">
        <title>Another draft genome of Portunus trituberculatus and its Hox gene families provides insights of decapod evolution.</title>
        <authorList>
            <person name="Jeong J.-H."/>
            <person name="Song I."/>
            <person name="Kim S."/>
            <person name="Choi T."/>
            <person name="Kim D."/>
            <person name="Ryu S."/>
            <person name="Kim W."/>
        </authorList>
    </citation>
    <scope>NUCLEOTIDE SEQUENCE [LARGE SCALE GENOMIC DNA]</scope>
    <source>
        <tissue evidence="2">Muscle</tissue>
    </source>
</reference>
<evidence type="ECO:0000313" key="3">
    <source>
        <dbReference type="Proteomes" id="UP000324222"/>
    </source>
</evidence>
<dbReference type="EMBL" id="VSRR010059059">
    <property type="protein sequence ID" value="MPC82181.1"/>
    <property type="molecule type" value="Genomic_DNA"/>
</dbReference>